<feature type="domain" description="Metallo-beta-lactamase" evidence="7">
    <location>
        <begin position="558"/>
        <end position="734"/>
    </location>
</feature>
<sequence>MSIKRSYRFPFAAYPALRLVLLFAAGIIIDLQIDGAEKIWGWFFGFSIVLYLLCEYIHTKFLATSVYRASLMFYLAAVISFGGLWHSLFNTQDVPPQADVINSYRWESLIFKGEVYQIKETSGGNIQINVAVDTTVISDSLLWSVSLNLRTVVDSQEVAFLSDLGLGDRLHFAATIYPLEAPTNPHVFNYKSYLASQDIYIQSGLDQIYNIQKTGEVFSWNSIRRAVLAAIDHNFSHETAPLAKALLIGYKNELDQKTKLAFSRSGLSHIMAVSGLHVGFILAPFWIIIPFFWTFRYGKQVGLLLMVGLLLFYAGLTGFSASVTRASLTGGFIMYGRLFHKVRNSKNLTAVAAFIILLINPSDLLSIGFQLSFGAVYIILLVAPIVSKLIPNWIQYRWYGTPVMAMIISLIVQVGLFPLLGYYFGEFSLVGPLANAMVVPLLGIVVPLALLLLLPAMVWPVTVSLINTPVDYFLSGLNKWVSMMAGWEWSWLQVHIESSILFVVWIAIIFLIATLPIPRLRWKFVIILLGIFCWQQAQQLVQKFQTAPLALTVFDVGQGDATLIATPGGKHYLVDTGRWQPGYSSAEYVLIPYLEGEGIRKLDGIFLSHPHADHIGGMVELLQQVPIDTIYNSGVAYDSDLFKRYQQLAAEKNVPVIGLQAGESLTLEPGISLLVYGPNAEATSSNINNQSLIFEMIYGSTEFLFMGDAETEQEQQLVRSFPRLLNTDFLKVGHHGSKTSSSHALLEAASPAIGVASLRWRNRFGHPHKEAIRRMRRDSMEIHFTSLNGAVRVYSDGKTIHIEE</sequence>
<reference evidence="8 9" key="1">
    <citation type="submission" date="2021-03" db="EMBL/GenBank/DDBJ databases">
        <title>Aliifodinibius sp. nov., a new bacterium isolated from saline soil.</title>
        <authorList>
            <person name="Galisteo C."/>
            <person name="De La Haba R."/>
            <person name="Sanchez-Porro C."/>
            <person name="Ventosa A."/>
        </authorList>
    </citation>
    <scope>NUCLEOTIDE SEQUENCE [LARGE SCALE GENOMIC DNA]</scope>
    <source>
        <strain evidence="8 9">1BSP15-2V2</strain>
    </source>
</reference>
<keyword evidence="3 6" id="KW-0812">Transmembrane</keyword>
<feature type="transmembrane region" description="Helical" evidence="6">
    <location>
        <begin position="69"/>
        <end position="88"/>
    </location>
</feature>
<feature type="transmembrane region" description="Helical" evidence="6">
    <location>
        <begin position="492"/>
        <end position="513"/>
    </location>
</feature>
<dbReference type="InterPro" id="IPR001279">
    <property type="entry name" value="Metallo-B-lactamas"/>
</dbReference>
<dbReference type="InterPro" id="IPR004797">
    <property type="entry name" value="Competence_ComEC/Rec2"/>
</dbReference>
<dbReference type="PANTHER" id="PTHR30619:SF1">
    <property type="entry name" value="RECOMBINATION PROTEIN 2"/>
    <property type="match status" value="1"/>
</dbReference>
<dbReference type="Gene3D" id="3.60.15.10">
    <property type="entry name" value="Ribonuclease Z/Hydroxyacylglutathione hydrolase-like"/>
    <property type="match status" value="1"/>
</dbReference>
<evidence type="ECO:0000256" key="6">
    <source>
        <dbReference type="SAM" id="Phobius"/>
    </source>
</evidence>
<dbReference type="RefSeq" id="WP_265768089.1">
    <property type="nucleotide sequence ID" value="NZ_JAGGJA010000026.1"/>
</dbReference>
<evidence type="ECO:0000256" key="3">
    <source>
        <dbReference type="ARBA" id="ARBA00022692"/>
    </source>
</evidence>
<dbReference type="InterPro" id="IPR025405">
    <property type="entry name" value="DUF4131"/>
</dbReference>
<comment type="subcellular location">
    <subcellularLocation>
        <location evidence="1">Cell membrane</location>
        <topology evidence="1">Multi-pass membrane protein</topology>
    </subcellularLocation>
</comment>
<dbReference type="InterPro" id="IPR035681">
    <property type="entry name" value="ComA-like_MBL"/>
</dbReference>
<keyword evidence="5 6" id="KW-0472">Membrane</keyword>
<proteinExistence type="predicted"/>
<dbReference type="CDD" id="cd07731">
    <property type="entry name" value="ComA-like_MBL-fold"/>
    <property type="match status" value="1"/>
</dbReference>
<evidence type="ECO:0000256" key="2">
    <source>
        <dbReference type="ARBA" id="ARBA00022475"/>
    </source>
</evidence>
<feature type="transmembrane region" description="Helical" evidence="6">
    <location>
        <begin position="301"/>
        <end position="322"/>
    </location>
</feature>
<dbReference type="Pfam" id="PF13567">
    <property type="entry name" value="DUF4131"/>
    <property type="match status" value="1"/>
</dbReference>
<dbReference type="PANTHER" id="PTHR30619">
    <property type="entry name" value="DNA INTERNALIZATION/COMPETENCE PROTEIN COMEC/REC2"/>
    <property type="match status" value="1"/>
</dbReference>
<evidence type="ECO:0000259" key="7">
    <source>
        <dbReference type="SMART" id="SM00849"/>
    </source>
</evidence>
<dbReference type="InterPro" id="IPR036866">
    <property type="entry name" value="RibonucZ/Hydroxyglut_hydro"/>
</dbReference>
<keyword evidence="2" id="KW-1003">Cell membrane</keyword>
<comment type="caution">
    <text evidence="8">The sequence shown here is derived from an EMBL/GenBank/DDBJ whole genome shotgun (WGS) entry which is preliminary data.</text>
</comment>
<dbReference type="SUPFAM" id="SSF56281">
    <property type="entry name" value="Metallo-hydrolase/oxidoreductase"/>
    <property type="match status" value="1"/>
</dbReference>
<evidence type="ECO:0000256" key="1">
    <source>
        <dbReference type="ARBA" id="ARBA00004651"/>
    </source>
</evidence>
<keyword evidence="9" id="KW-1185">Reference proteome</keyword>
<dbReference type="Pfam" id="PF03772">
    <property type="entry name" value="Competence"/>
    <property type="match status" value="1"/>
</dbReference>
<protein>
    <submittedName>
        <fullName evidence="8">DNA internalization-related competence protein ComEC/Rec2</fullName>
    </submittedName>
</protein>
<evidence type="ECO:0000256" key="5">
    <source>
        <dbReference type="ARBA" id="ARBA00023136"/>
    </source>
</evidence>
<feature type="transmembrane region" description="Helical" evidence="6">
    <location>
        <begin position="371"/>
        <end position="391"/>
    </location>
</feature>
<dbReference type="InterPro" id="IPR052159">
    <property type="entry name" value="Competence_DNA_uptake"/>
</dbReference>
<dbReference type="NCBIfam" id="TIGR00361">
    <property type="entry name" value="ComEC_Rec2"/>
    <property type="match status" value="1"/>
</dbReference>
<gene>
    <name evidence="8" type="ORF">J6I44_20300</name>
</gene>
<dbReference type="Pfam" id="PF00753">
    <property type="entry name" value="Lactamase_B"/>
    <property type="match status" value="1"/>
</dbReference>
<evidence type="ECO:0000256" key="4">
    <source>
        <dbReference type="ARBA" id="ARBA00022989"/>
    </source>
</evidence>
<evidence type="ECO:0000313" key="9">
    <source>
        <dbReference type="Proteomes" id="UP001207918"/>
    </source>
</evidence>
<feature type="transmembrane region" description="Helical" evidence="6">
    <location>
        <begin position="436"/>
        <end position="459"/>
    </location>
</feature>
<dbReference type="SMART" id="SM00849">
    <property type="entry name" value="Lactamase_B"/>
    <property type="match status" value="1"/>
</dbReference>
<feature type="transmembrane region" description="Helical" evidence="6">
    <location>
        <begin position="39"/>
        <end position="57"/>
    </location>
</feature>
<evidence type="ECO:0000313" key="8">
    <source>
        <dbReference type="EMBL" id="MCW9709215.1"/>
    </source>
</evidence>
<feature type="transmembrane region" description="Helical" evidence="6">
    <location>
        <begin position="266"/>
        <end position="289"/>
    </location>
</feature>
<dbReference type="NCBIfam" id="TIGR00360">
    <property type="entry name" value="ComEC_N-term"/>
    <property type="match status" value="1"/>
</dbReference>
<dbReference type="InterPro" id="IPR004477">
    <property type="entry name" value="ComEC_N"/>
</dbReference>
<accession>A0ABT3PTM8</accession>
<organism evidence="8 9">
    <name type="scientific">Fodinibius salsisoli</name>
    <dbReference type="NCBI Taxonomy" id="2820877"/>
    <lineage>
        <taxon>Bacteria</taxon>
        <taxon>Pseudomonadati</taxon>
        <taxon>Balneolota</taxon>
        <taxon>Balneolia</taxon>
        <taxon>Balneolales</taxon>
        <taxon>Balneolaceae</taxon>
        <taxon>Fodinibius</taxon>
    </lineage>
</organism>
<dbReference type="Proteomes" id="UP001207918">
    <property type="component" value="Unassembled WGS sequence"/>
</dbReference>
<keyword evidence="4 6" id="KW-1133">Transmembrane helix</keyword>
<feature type="transmembrane region" description="Helical" evidence="6">
    <location>
        <begin position="403"/>
        <end position="424"/>
    </location>
</feature>
<feature type="transmembrane region" description="Helical" evidence="6">
    <location>
        <begin position="12"/>
        <end position="33"/>
    </location>
</feature>
<dbReference type="EMBL" id="JAGGJA010000026">
    <property type="protein sequence ID" value="MCW9709215.1"/>
    <property type="molecule type" value="Genomic_DNA"/>
</dbReference>
<name>A0ABT3PTM8_9BACT</name>